<evidence type="ECO:0000313" key="10">
    <source>
        <dbReference type="Proteomes" id="UP000256304"/>
    </source>
</evidence>
<organism evidence="9 10">
    <name type="scientific">Paenibacillus taihuensis</name>
    <dbReference type="NCBI Taxonomy" id="1156355"/>
    <lineage>
        <taxon>Bacteria</taxon>
        <taxon>Bacillati</taxon>
        <taxon>Bacillota</taxon>
        <taxon>Bacilli</taxon>
        <taxon>Bacillales</taxon>
        <taxon>Paenibacillaceae</taxon>
        <taxon>Paenibacillus</taxon>
    </lineage>
</organism>
<evidence type="ECO:0000256" key="2">
    <source>
        <dbReference type="ARBA" id="ARBA00007998"/>
    </source>
</evidence>
<dbReference type="Gene3D" id="1.20.1740.10">
    <property type="entry name" value="Amino acid/polyamine transporter I"/>
    <property type="match status" value="1"/>
</dbReference>
<reference evidence="9 10" key="1">
    <citation type="submission" date="2018-08" db="EMBL/GenBank/DDBJ databases">
        <title>Genomic Encyclopedia of Type Strains, Phase III (KMG-III): the genomes of soil and plant-associated and newly described type strains.</title>
        <authorList>
            <person name="Whitman W."/>
        </authorList>
    </citation>
    <scope>NUCLEOTIDE SEQUENCE [LARGE SCALE GENOMIC DNA]</scope>
    <source>
        <strain evidence="9 10">CGMCC 1.10966</strain>
    </source>
</reference>
<feature type="transmembrane region" description="Helical" evidence="8">
    <location>
        <begin position="40"/>
        <end position="61"/>
    </location>
</feature>
<evidence type="ECO:0000256" key="7">
    <source>
        <dbReference type="ARBA" id="ARBA00023136"/>
    </source>
</evidence>
<evidence type="ECO:0000256" key="6">
    <source>
        <dbReference type="ARBA" id="ARBA00022989"/>
    </source>
</evidence>
<evidence type="ECO:0000313" key="9">
    <source>
        <dbReference type="EMBL" id="REE89024.1"/>
    </source>
</evidence>
<dbReference type="GO" id="GO:0016020">
    <property type="term" value="C:membrane"/>
    <property type="evidence" value="ECO:0007669"/>
    <property type="project" value="UniProtKB-SubCell"/>
</dbReference>
<comment type="caution">
    <text evidence="9">The sequence shown here is derived from an EMBL/GenBank/DDBJ whole genome shotgun (WGS) entry which is preliminary data.</text>
</comment>
<name>A0A3D9S7M2_9BACL</name>
<dbReference type="Proteomes" id="UP000256304">
    <property type="component" value="Unassembled WGS sequence"/>
</dbReference>
<comment type="subcellular location">
    <subcellularLocation>
        <location evidence="1">Membrane</location>
        <topology evidence="1">Multi-pass membrane protein</topology>
    </subcellularLocation>
</comment>
<comment type="similarity">
    <text evidence="2">Belongs to the amino acid-polyamine-organocation (APC) superfamily. Spore germination protein (SGP) (TC 2.A.3.9) family.</text>
</comment>
<dbReference type="EMBL" id="QTTN01000007">
    <property type="protein sequence ID" value="REE89024.1"/>
    <property type="molecule type" value="Genomic_DNA"/>
</dbReference>
<keyword evidence="10" id="KW-1185">Reference proteome</keyword>
<feature type="transmembrane region" description="Helical" evidence="8">
    <location>
        <begin position="335"/>
        <end position="355"/>
    </location>
</feature>
<dbReference type="Pfam" id="PF03845">
    <property type="entry name" value="Spore_permease"/>
    <property type="match status" value="1"/>
</dbReference>
<proteinExistence type="inferred from homology"/>
<keyword evidence="7 8" id="KW-0472">Membrane</keyword>
<evidence type="ECO:0000256" key="4">
    <source>
        <dbReference type="ARBA" id="ARBA00022544"/>
    </source>
</evidence>
<feature type="transmembrane region" description="Helical" evidence="8">
    <location>
        <begin position="117"/>
        <end position="136"/>
    </location>
</feature>
<dbReference type="PANTHER" id="PTHR34975:SF2">
    <property type="entry name" value="SPORE GERMINATION PROTEIN A2"/>
    <property type="match status" value="1"/>
</dbReference>
<gene>
    <name evidence="9" type="ORF">A8990_107120</name>
</gene>
<keyword evidence="5 8" id="KW-0812">Transmembrane</keyword>
<feature type="transmembrane region" description="Helical" evidence="8">
    <location>
        <begin position="216"/>
        <end position="240"/>
    </location>
</feature>
<dbReference type="PANTHER" id="PTHR34975">
    <property type="entry name" value="SPORE GERMINATION PROTEIN A2"/>
    <property type="match status" value="1"/>
</dbReference>
<evidence type="ECO:0000256" key="3">
    <source>
        <dbReference type="ARBA" id="ARBA00022448"/>
    </source>
</evidence>
<evidence type="ECO:0000256" key="5">
    <source>
        <dbReference type="ARBA" id="ARBA00022692"/>
    </source>
</evidence>
<feature type="transmembrane region" description="Helical" evidence="8">
    <location>
        <begin position="148"/>
        <end position="167"/>
    </location>
</feature>
<dbReference type="GO" id="GO:0009847">
    <property type="term" value="P:spore germination"/>
    <property type="evidence" value="ECO:0007669"/>
    <property type="project" value="InterPro"/>
</dbReference>
<evidence type="ECO:0000256" key="1">
    <source>
        <dbReference type="ARBA" id="ARBA00004141"/>
    </source>
</evidence>
<keyword evidence="4" id="KW-0309">Germination</keyword>
<feature type="transmembrane region" description="Helical" evidence="8">
    <location>
        <begin position="270"/>
        <end position="292"/>
    </location>
</feature>
<feature type="transmembrane region" description="Helical" evidence="8">
    <location>
        <begin position="183"/>
        <end position="204"/>
    </location>
</feature>
<keyword evidence="3" id="KW-0813">Transport</keyword>
<feature type="transmembrane region" description="Helical" evidence="8">
    <location>
        <begin position="81"/>
        <end position="105"/>
    </location>
</feature>
<keyword evidence="6 8" id="KW-1133">Transmembrane helix</keyword>
<sequence>MAENGKISGLQLMVLTFLYTIGTTVLVIPAGLAATAKQDAWLGAIAGVLIGTVVIGLYMGLLTVYPGLSFVNICRSALGKWVGTALGVIYMCYAFIGASTVLFYVGNFFKTQFIPHTPLWCTIMLFAVVVAMGARLGLETIARASELMLPWFLMLFVLLVLTLVPAAKSANVLPVFEVGWKPIFSAGLSFAGTAYMPMVFLFSVLPHVKAPEKTKIGMYVSALLGGVCVILVTLFCILILGPNITGRSMYPSYALVKKINIGNFLQRVEAILAGLWFITTYVKTTFYYYAGVRSLSEILGLKQYKVVTLPCAMAVVVFSLVVYPDVVYMQYWDSIIFPPYIILLGVVIPLLLWIIGLAKQNSQQEPSTSTQNQLDKGS</sequence>
<dbReference type="InterPro" id="IPR004761">
    <property type="entry name" value="Spore_GerAB"/>
</dbReference>
<feature type="transmembrane region" description="Helical" evidence="8">
    <location>
        <begin position="12"/>
        <end position="34"/>
    </location>
</feature>
<protein>
    <submittedName>
        <fullName evidence="9">Spore germination protein KB</fullName>
    </submittedName>
</protein>
<dbReference type="OrthoDB" id="2078716at2"/>
<dbReference type="AlphaFoldDB" id="A0A3D9S7M2"/>
<dbReference type="NCBIfam" id="TIGR00912">
    <property type="entry name" value="2A0309"/>
    <property type="match status" value="1"/>
</dbReference>
<evidence type="ECO:0000256" key="8">
    <source>
        <dbReference type="SAM" id="Phobius"/>
    </source>
</evidence>
<dbReference type="RefSeq" id="WP_116188528.1">
    <property type="nucleotide sequence ID" value="NZ_QTTN01000007.1"/>
</dbReference>
<accession>A0A3D9S7M2</accession>
<feature type="transmembrane region" description="Helical" evidence="8">
    <location>
        <begin position="304"/>
        <end position="323"/>
    </location>
</feature>